<dbReference type="InterPro" id="IPR052035">
    <property type="entry name" value="ZnF_BED_domain_contain"/>
</dbReference>
<dbReference type="SUPFAM" id="SSF53098">
    <property type="entry name" value="Ribonuclease H-like"/>
    <property type="match status" value="1"/>
</dbReference>
<name>A0A0C3FWU6_PILCF</name>
<comment type="subcellular location">
    <subcellularLocation>
        <location evidence="1">Nucleus</location>
    </subcellularLocation>
</comment>
<dbReference type="GO" id="GO:0005634">
    <property type="term" value="C:nucleus"/>
    <property type="evidence" value="ECO:0007669"/>
    <property type="project" value="UniProtKB-SubCell"/>
</dbReference>
<evidence type="ECO:0000256" key="4">
    <source>
        <dbReference type="ARBA" id="ARBA00022833"/>
    </source>
</evidence>
<evidence type="ECO:0000313" key="7">
    <source>
        <dbReference type="EMBL" id="KIM84074.1"/>
    </source>
</evidence>
<reference evidence="7 8" key="1">
    <citation type="submission" date="2014-04" db="EMBL/GenBank/DDBJ databases">
        <authorList>
            <consortium name="DOE Joint Genome Institute"/>
            <person name="Kuo A."/>
            <person name="Tarkka M."/>
            <person name="Buscot F."/>
            <person name="Kohler A."/>
            <person name="Nagy L.G."/>
            <person name="Floudas D."/>
            <person name="Copeland A."/>
            <person name="Barry K.W."/>
            <person name="Cichocki N."/>
            <person name="Veneault-Fourrey C."/>
            <person name="LaButti K."/>
            <person name="Lindquist E.A."/>
            <person name="Lipzen A."/>
            <person name="Lundell T."/>
            <person name="Morin E."/>
            <person name="Murat C."/>
            <person name="Sun H."/>
            <person name="Tunlid A."/>
            <person name="Henrissat B."/>
            <person name="Grigoriev I.V."/>
            <person name="Hibbett D.S."/>
            <person name="Martin F."/>
            <person name="Nordberg H.P."/>
            <person name="Cantor M.N."/>
            <person name="Hua S.X."/>
        </authorList>
    </citation>
    <scope>NUCLEOTIDE SEQUENCE [LARGE SCALE GENOMIC DNA]</scope>
    <source>
        <strain evidence="7 8">F 1598</strain>
    </source>
</reference>
<dbReference type="EMBL" id="KN832988">
    <property type="protein sequence ID" value="KIM84074.1"/>
    <property type="molecule type" value="Genomic_DNA"/>
</dbReference>
<evidence type="ECO:0000256" key="5">
    <source>
        <dbReference type="ARBA" id="ARBA00023242"/>
    </source>
</evidence>
<evidence type="ECO:0000313" key="8">
    <source>
        <dbReference type="Proteomes" id="UP000054166"/>
    </source>
</evidence>
<dbReference type="InterPro" id="IPR008906">
    <property type="entry name" value="HATC_C_dom"/>
</dbReference>
<feature type="domain" description="HAT C-terminal dimerisation" evidence="6">
    <location>
        <begin position="218"/>
        <end position="296"/>
    </location>
</feature>
<keyword evidence="3" id="KW-0863">Zinc-finger</keyword>
<dbReference type="PANTHER" id="PTHR46481">
    <property type="entry name" value="ZINC FINGER BED DOMAIN-CONTAINING PROTEIN 4"/>
    <property type="match status" value="1"/>
</dbReference>
<dbReference type="PANTHER" id="PTHR46481:SF10">
    <property type="entry name" value="ZINC FINGER BED DOMAIN-CONTAINING PROTEIN 39"/>
    <property type="match status" value="1"/>
</dbReference>
<accession>A0A0C3FWU6</accession>
<dbReference type="InParanoid" id="A0A0C3FWU6"/>
<protein>
    <recommendedName>
        <fullName evidence="6">HAT C-terminal dimerisation domain-containing protein</fullName>
    </recommendedName>
</protein>
<keyword evidence="4" id="KW-0862">Zinc</keyword>
<dbReference type="GO" id="GO:0008270">
    <property type="term" value="F:zinc ion binding"/>
    <property type="evidence" value="ECO:0007669"/>
    <property type="project" value="UniProtKB-KW"/>
</dbReference>
<dbReference type="GO" id="GO:0046983">
    <property type="term" value="F:protein dimerization activity"/>
    <property type="evidence" value="ECO:0007669"/>
    <property type="project" value="InterPro"/>
</dbReference>
<dbReference type="Pfam" id="PF05699">
    <property type="entry name" value="Dimer_Tnp_hAT"/>
    <property type="match status" value="1"/>
</dbReference>
<organism evidence="7 8">
    <name type="scientific">Piloderma croceum (strain F 1598)</name>
    <dbReference type="NCBI Taxonomy" id="765440"/>
    <lineage>
        <taxon>Eukaryota</taxon>
        <taxon>Fungi</taxon>
        <taxon>Dikarya</taxon>
        <taxon>Basidiomycota</taxon>
        <taxon>Agaricomycotina</taxon>
        <taxon>Agaricomycetes</taxon>
        <taxon>Agaricomycetidae</taxon>
        <taxon>Atheliales</taxon>
        <taxon>Atheliaceae</taxon>
        <taxon>Piloderma</taxon>
    </lineage>
</organism>
<dbReference type="Proteomes" id="UP000054166">
    <property type="component" value="Unassembled WGS sequence"/>
</dbReference>
<evidence type="ECO:0000256" key="3">
    <source>
        <dbReference type="ARBA" id="ARBA00022771"/>
    </source>
</evidence>
<dbReference type="OrthoDB" id="2790258at2759"/>
<evidence type="ECO:0000256" key="2">
    <source>
        <dbReference type="ARBA" id="ARBA00022723"/>
    </source>
</evidence>
<gene>
    <name evidence="7" type="ORF">PILCRDRAFT_68420</name>
</gene>
<proteinExistence type="predicted"/>
<evidence type="ECO:0000259" key="6">
    <source>
        <dbReference type="Pfam" id="PF05699"/>
    </source>
</evidence>
<keyword evidence="8" id="KW-1185">Reference proteome</keyword>
<evidence type="ECO:0000256" key="1">
    <source>
        <dbReference type="ARBA" id="ARBA00004123"/>
    </source>
</evidence>
<dbReference type="HOGENOM" id="CLU_009123_6_3_1"/>
<feature type="non-terminal residue" evidence="7">
    <location>
        <position position="1"/>
    </location>
</feature>
<dbReference type="AlphaFoldDB" id="A0A0C3FWU6"/>
<sequence length="362" mass="41117">VRETIIKAWRAWFRGLKEKLAVGHWTLDNAANNGTFMVELAELLHAQDIPFDAEDRRIMCFPHIVNICCQHAIKKFMDITLTDDPEQAPVVPPPNRRQSFVEAVQRDPIALGRNIVDLANYRLTEEEWSVLTDFEVILEIPHWVQQIMSGESTPILAGAIPCFEAFMSAWERLAELHPKFEPWIDAGMEYAIAYYGRMDLSMQFVSQESQNIQTVEQEYQSYITAPHSGPGTNTVKFWESSQSTYPTLFSVSLDYLPIQASAVPSERAFSSSAETDTKKRNCINLVLMEALQMLKFALKKARLDFTAGWITSENDMQEREPEEDLLAALLGNDGEDSLDKIIQDLGESDSDSEEDEDDDILL</sequence>
<keyword evidence="5" id="KW-0539">Nucleus</keyword>
<reference evidence="8" key="2">
    <citation type="submission" date="2015-01" db="EMBL/GenBank/DDBJ databases">
        <title>Evolutionary Origins and Diversification of the Mycorrhizal Mutualists.</title>
        <authorList>
            <consortium name="DOE Joint Genome Institute"/>
            <consortium name="Mycorrhizal Genomics Consortium"/>
            <person name="Kohler A."/>
            <person name="Kuo A."/>
            <person name="Nagy L.G."/>
            <person name="Floudas D."/>
            <person name="Copeland A."/>
            <person name="Barry K.W."/>
            <person name="Cichocki N."/>
            <person name="Veneault-Fourrey C."/>
            <person name="LaButti K."/>
            <person name="Lindquist E.A."/>
            <person name="Lipzen A."/>
            <person name="Lundell T."/>
            <person name="Morin E."/>
            <person name="Murat C."/>
            <person name="Riley R."/>
            <person name="Ohm R."/>
            <person name="Sun H."/>
            <person name="Tunlid A."/>
            <person name="Henrissat B."/>
            <person name="Grigoriev I.V."/>
            <person name="Hibbett D.S."/>
            <person name="Martin F."/>
        </authorList>
    </citation>
    <scope>NUCLEOTIDE SEQUENCE [LARGE SCALE GENOMIC DNA]</scope>
    <source>
        <strain evidence="8">F 1598</strain>
    </source>
</reference>
<keyword evidence="2" id="KW-0479">Metal-binding</keyword>
<dbReference type="InterPro" id="IPR012337">
    <property type="entry name" value="RNaseH-like_sf"/>
</dbReference>